<organism evidence="1">
    <name type="scientific">Hordeum vulgare subsp. vulgare</name>
    <name type="common">Domesticated barley</name>
    <dbReference type="NCBI Taxonomy" id="112509"/>
    <lineage>
        <taxon>Eukaryota</taxon>
        <taxon>Viridiplantae</taxon>
        <taxon>Streptophyta</taxon>
        <taxon>Embryophyta</taxon>
        <taxon>Tracheophyta</taxon>
        <taxon>Spermatophyta</taxon>
        <taxon>Magnoliopsida</taxon>
        <taxon>Liliopsida</taxon>
        <taxon>Poales</taxon>
        <taxon>Poaceae</taxon>
        <taxon>BOP clade</taxon>
        <taxon>Pooideae</taxon>
        <taxon>Triticodae</taxon>
        <taxon>Triticeae</taxon>
        <taxon>Hordeinae</taxon>
        <taxon>Hordeum</taxon>
    </lineage>
</organism>
<name>F2EIN8_HORVV</name>
<evidence type="ECO:0000313" key="1">
    <source>
        <dbReference type="EMBL" id="BAK07210.1"/>
    </source>
</evidence>
<sequence>MSWSRIAHVAITLFIAFGCLLVGADATGVALAETAEISKVSLKFCVMRDCDTKGEFMKRKPDCFCCVVLPGVPCWHTVKECQANCRPCSPNC</sequence>
<proteinExistence type="evidence at transcript level"/>
<dbReference type="AlphaFoldDB" id="F2EIN8"/>
<protein>
    <submittedName>
        <fullName evidence="1">Predicted protein</fullName>
    </submittedName>
</protein>
<accession>F2EIN8</accession>
<dbReference type="InParanoid" id="F2EIN8"/>
<dbReference type="EMBL" id="AK376015">
    <property type="protein sequence ID" value="BAK07210.1"/>
    <property type="molecule type" value="mRNA"/>
</dbReference>
<reference evidence="1" key="1">
    <citation type="journal article" date="2011" name="Plant Physiol.">
        <title>Comprehensive sequence analysis of 24,783 barley full-length cDNAs derived from 12 clone libraries.</title>
        <authorList>
            <person name="Matsumoto T."/>
            <person name="Tanaka T."/>
            <person name="Sakai H."/>
            <person name="Amano N."/>
            <person name="Kanamori H."/>
            <person name="Kurita K."/>
            <person name="Kikuta A."/>
            <person name="Kamiya K."/>
            <person name="Yamamoto M."/>
            <person name="Ikawa H."/>
            <person name="Fujii N."/>
            <person name="Hori K."/>
            <person name="Itoh T."/>
            <person name="Sato K."/>
        </authorList>
    </citation>
    <scope>NUCLEOTIDE SEQUENCE</scope>
    <source>
        <tissue evidence="1">Flower</tissue>
    </source>
</reference>
<dbReference type="OMA" id="RIAHVAI"/>
<dbReference type="PROSITE" id="PS51257">
    <property type="entry name" value="PROKAR_LIPOPROTEIN"/>
    <property type="match status" value="1"/>
</dbReference>